<organism evidence="3 4">
    <name type="scientific">Sphingomonas spermidinifaciens</name>
    <dbReference type="NCBI Taxonomy" id="1141889"/>
    <lineage>
        <taxon>Bacteria</taxon>
        <taxon>Pseudomonadati</taxon>
        <taxon>Pseudomonadota</taxon>
        <taxon>Alphaproteobacteria</taxon>
        <taxon>Sphingomonadales</taxon>
        <taxon>Sphingomonadaceae</taxon>
        <taxon>Sphingomonas</taxon>
    </lineage>
</organism>
<proteinExistence type="predicted"/>
<dbReference type="AlphaFoldDB" id="A0A2A4B2A8"/>
<dbReference type="InterPro" id="IPR001434">
    <property type="entry name" value="OmcB-like_DUF11"/>
</dbReference>
<dbReference type="Pfam" id="PF01345">
    <property type="entry name" value="DUF11"/>
    <property type="match status" value="1"/>
</dbReference>
<dbReference type="OrthoDB" id="5400913at2"/>
<feature type="domain" description="DUF11" evidence="2">
    <location>
        <begin position="285"/>
        <end position="329"/>
    </location>
</feature>
<sequence>MAGGPPMNRLSFVVAIALGCSPAAGRAACTAANTYRFTFASQPAATLAYGSAYNYSATTSGGASRSFNVAIAQNGLSSTTAGGVQMPAIGTLVTGPDATQRDLVLGGAFAGRTTSITSTTRTVSATFTFPQPIRDFSITVHDVDFSLNQFRDWVAITGNNGSSAYNPSIITPFGNGNGASQPRTATSSSVTVGTTTTPLALLVNQAAGSGTAGNNSDTGTITASFAEPVTSIAVRYGSYPLTTGETVTGQQAIGIGGISFCPMPSLTLAKTSAPAVQSTGAFNVPGNIVIYTITMTNNGGSPVDPGTVRVTDMLPAGVIFRNAPFDGTTSLPVKATGASLPITASSLSYTDDGGASWNYAPASGPDPNVKGVQIVAPGTLDAGEVASFSFAALVR</sequence>
<evidence type="ECO:0000256" key="1">
    <source>
        <dbReference type="SAM" id="SignalP"/>
    </source>
</evidence>
<gene>
    <name evidence="3" type="ORF">COC42_12100</name>
</gene>
<dbReference type="EMBL" id="NWMW01000002">
    <property type="protein sequence ID" value="PCD02197.1"/>
    <property type="molecule type" value="Genomic_DNA"/>
</dbReference>
<evidence type="ECO:0000313" key="4">
    <source>
        <dbReference type="Proteomes" id="UP000218366"/>
    </source>
</evidence>
<comment type="caution">
    <text evidence="3">The sequence shown here is derived from an EMBL/GenBank/DDBJ whole genome shotgun (WGS) entry which is preliminary data.</text>
</comment>
<keyword evidence="4" id="KW-1185">Reference proteome</keyword>
<dbReference type="NCBIfam" id="TIGR01451">
    <property type="entry name" value="B_ant_repeat"/>
    <property type="match status" value="1"/>
</dbReference>
<name>A0A2A4B2A8_9SPHN</name>
<evidence type="ECO:0000313" key="3">
    <source>
        <dbReference type="EMBL" id="PCD02197.1"/>
    </source>
</evidence>
<feature type="signal peptide" evidence="1">
    <location>
        <begin position="1"/>
        <end position="27"/>
    </location>
</feature>
<evidence type="ECO:0000259" key="2">
    <source>
        <dbReference type="Pfam" id="PF01345"/>
    </source>
</evidence>
<dbReference type="InterPro" id="IPR047589">
    <property type="entry name" value="DUF11_rpt"/>
</dbReference>
<feature type="chain" id="PRO_5012223924" description="DUF11 domain-containing protein" evidence="1">
    <location>
        <begin position="28"/>
        <end position="395"/>
    </location>
</feature>
<dbReference type="Proteomes" id="UP000218366">
    <property type="component" value="Unassembled WGS sequence"/>
</dbReference>
<keyword evidence="1" id="KW-0732">Signal</keyword>
<reference evidence="3 4" key="1">
    <citation type="submission" date="2017-09" db="EMBL/GenBank/DDBJ databases">
        <title>Sphingomonas spermidinifaciens 9NM-10, whole genome shotgun sequence.</title>
        <authorList>
            <person name="Feng G."/>
            <person name="Zhu H."/>
        </authorList>
    </citation>
    <scope>NUCLEOTIDE SEQUENCE [LARGE SCALE GENOMIC DNA]</scope>
    <source>
        <strain evidence="3 4">9NM-10</strain>
    </source>
</reference>
<protein>
    <recommendedName>
        <fullName evidence="2">DUF11 domain-containing protein</fullName>
    </recommendedName>
</protein>
<accession>A0A2A4B2A8</accession>